<dbReference type="EMBL" id="CACVAZ010000140">
    <property type="protein sequence ID" value="CAA6821280.1"/>
    <property type="molecule type" value="Genomic_DNA"/>
</dbReference>
<gene>
    <name evidence="1" type="ORF">HELGO_WM19687</name>
</gene>
<name>A0A6S6TX22_9BACT</name>
<protein>
    <submittedName>
        <fullName evidence="1">Uncharacterized protein</fullName>
    </submittedName>
</protein>
<sequence>MLVLLKVEEEAEIIIEGQEIAMLKMEKKKQNERHREDVRNISFKKLYFRSSY</sequence>
<organism evidence="1">
    <name type="scientific">uncultured Sulfurovum sp</name>
    <dbReference type="NCBI Taxonomy" id="269237"/>
    <lineage>
        <taxon>Bacteria</taxon>
        <taxon>Pseudomonadati</taxon>
        <taxon>Campylobacterota</taxon>
        <taxon>Epsilonproteobacteria</taxon>
        <taxon>Campylobacterales</taxon>
        <taxon>Sulfurovaceae</taxon>
        <taxon>Sulfurovum</taxon>
        <taxon>environmental samples</taxon>
    </lineage>
</organism>
<dbReference type="AlphaFoldDB" id="A0A6S6TX22"/>
<accession>A0A6S6TX22</accession>
<evidence type="ECO:0000313" key="1">
    <source>
        <dbReference type="EMBL" id="CAA6821280.1"/>
    </source>
</evidence>
<proteinExistence type="predicted"/>
<reference evidence="1" key="1">
    <citation type="submission" date="2020-01" db="EMBL/GenBank/DDBJ databases">
        <authorList>
            <person name="Meier V. D."/>
            <person name="Meier V D."/>
        </authorList>
    </citation>
    <scope>NUCLEOTIDE SEQUENCE</scope>
    <source>
        <strain evidence="1">HLG_WM_MAG_02</strain>
    </source>
</reference>